<feature type="non-terminal residue" evidence="1">
    <location>
        <position position="141"/>
    </location>
</feature>
<name>X1UUG5_9ZZZZ</name>
<feature type="non-terminal residue" evidence="1">
    <location>
        <position position="1"/>
    </location>
</feature>
<accession>X1UUG5</accession>
<protein>
    <submittedName>
        <fullName evidence="1">Uncharacterized protein</fullName>
    </submittedName>
</protein>
<comment type="caution">
    <text evidence="1">The sequence shown here is derived from an EMBL/GenBank/DDBJ whole genome shotgun (WGS) entry which is preliminary data.</text>
</comment>
<dbReference type="EMBL" id="BARW01039543">
    <property type="protein sequence ID" value="GAJ21143.1"/>
    <property type="molecule type" value="Genomic_DNA"/>
</dbReference>
<proteinExistence type="predicted"/>
<reference evidence="1" key="1">
    <citation type="journal article" date="2014" name="Front. Microbiol.">
        <title>High frequency of phylogenetically diverse reductive dehalogenase-homologous genes in deep subseafloor sedimentary metagenomes.</title>
        <authorList>
            <person name="Kawai M."/>
            <person name="Futagami T."/>
            <person name="Toyoda A."/>
            <person name="Takaki Y."/>
            <person name="Nishi S."/>
            <person name="Hori S."/>
            <person name="Arai W."/>
            <person name="Tsubouchi T."/>
            <person name="Morono Y."/>
            <person name="Uchiyama I."/>
            <person name="Ito T."/>
            <person name="Fujiyama A."/>
            <person name="Inagaki F."/>
            <person name="Takami H."/>
        </authorList>
    </citation>
    <scope>NUCLEOTIDE SEQUENCE</scope>
    <source>
        <strain evidence="1">Expedition CK06-06</strain>
    </source>
</reference>
<dbReference type="AlphaFoldDB" id="X1UUG5"/>
<organism evidence="1">
    <name type="scientific">marine sediment metagenome</name>
    <dbReference type="NCBI Taxonomy" id="412755"/>
    <lineage>
        <taxon>unclassified sequences</taxon>
        <taxon>metagenomes</taxon>
        <taxon>ecological metagenomes</taxon>
    </lineage>
</organism>
<sequence length="141" mass="16230">ETYKGSGVFYKSLSIDGEKFYPNVFYYSWEGNTEPDVKKEVIYSVSSLDLKEIGIISEKEFLEKVNYILSEYEAAINHVNSVHPEGWKFNDPGEIAVEETLLTRLIELSNELENFSYPVSYSADRSNIVTMSYNIKGEFRP</sequence>
<evidence type="ECO:0000313" key="1">
    <source>
        <dbReference type="EMBL" id="GAJ21143.1"/>
    </source>
</evidence>
<gene>
    <name evidence="1" type="ORF">S12H4_60187</name>
</gene>